<proteinExistence type="predicted"/>
<accession>A0A4Q2EI05</accession>
<protein>
    <recommendedName>
        <fullName evidence="1">SsuA/THI5-like domain-containing protein</fullName>
    </recommendedName>
</protein>
<comment type="caution">
    <text evidence="2">The sequence shown here is derived from an EMBL/GenBank/DDBJ whole genome shotgun (WGS) entry which is preliminary data.</text>
</comment>
<dbReference type="PANTHER" id="PTHR31528:SF15">
    <property type="entry name" value="RIBOFLAVIN-BINDING PROTEIN RIBY"/>
    <property type="match status" value="1"/>
</dbReference>
<evidence type="ECO:0000313" key="3">
    <source>
        <dbReference type="Proteomes" id="UP000290624"/>
    </source>
</evidence>
<reference evidence="2 3" key="1">
    <citation type="submission" date="2018-01" db="EMBL/GenBank/DDBJ databases">
        <title>Lactibacter flavus gen. nov., sp. nov., a novel bacterium of the family Propionibacteriaceae isolated from raw milk and dairy products.</title>
        <authorList>
            <person name="Wenning M."/>
            <person name="Breitenwieser F."/>
            <person name="Huptas C."/>
            <person name="von Neubeck M."/>
            <person name="Busse H.-J."/>
            <person name="Scherer S."/>
        </authorList>
    </citation>
    <scope>NUCLEOTIDE SEQUENCE [LARGE SCALE GENOMIC DNA]</scope>
    <source>
        <strain evidence="2 3">VG341</strain>
    </source>
</reference>
<dbReference type="InterPro" id="IPR027939">
    <property type="entry name" value="NMT1/THI5"/>
</dbReference>
<dbReference type="SUPFAM" id="SSF53850">
    <property type="entry name" value="Periplasmic binding protein-like II"/>
    <property type="match status" value="1"/>
</dbReference>
<dbReference type="PANTHER" id="PTHR31528">
    <property type="entry name" value="4-AMINO-5-HYDROXYMETHYL-2-METHYLPYRIMIDINE PHOSPHATE SYNTHASE THI11-RELATED"/>
    <property type="match status" value="1"/>
</dbReference>
<evidence type="ECO:0000313" key="2">
    <source>
        <dbReference type="EMBL" id="RXW33111.1"/>
    </source>
</evidence>
<keyword evidence="3" id="KW-1185">Reference proteome</keyword>
<dbReference type="OrthoDB" id="174578at2"/>
<name>A0A4Q2EI05_9ACTN</name>
<organism evidence="2 3">
    <name type="scientific">Propioniciclava flava</name>
    <dbReference type="NCBI Taxonomy" id="2072026"/>
    <lineage>
        <taxon>Bacteria</taxon>
        <taxon>Bacillati</taxon>
        <taxon>Actinomycetota</taxon>
        <taxon>Actinomycetes</taxon>
        <taxon>Propionibacteriales</taxon>
        <taxon>Propionibacteriaceae</taxon>
        <taxon>Propioniciclava</taxon>
    </lineage>
</organism>
<gene>
    <name evidence="2" type="ORF">C1706_04500</name>
</gene>
<dbReference type="EMBL" id="PPCV01000002">
    <property type="protein sequence ID" value="RXW33111.1"/>
    <property type="molecule type" value="Genomic_DNA"/>
</dbReference>
<sequence length="349" mass="36525">MSLMVSHLKKGHIMRRFLAMIGMIGLLLGLSLSGCARAPQSPSGGSGRVTLGMSYIPDIQFAPFYVAESNGLFTQAGVDAHLRHHGSNEGLFTALLAGEEDYVLAGGDEVVQARSEGMDVVAIGQYYRTYPITIIVPENSDIHSAADLAGRSIGVPGRFGESWFGLLVALSQAGLSQSDVSIVEIGYTQRAALTTGRVEAIIGFSNNDQVQFAAAGIPTRTVPLTASGTVPLQSTVLVTTSQRLATHQDEAKRVVAGMTEGIRATIAAPASAVTAAQKFIPTLADQGGESAASATLKATIPLWTHPDGTVSADMDEEAWVAMCSFMLQQGIITSAVEAKDAMNNTATTP</sequence>
<feature type="domain" description="SsuA/THI5-like" evidence="1">
    <location>
        <begin position="60"/>
        <end position="272"/>
    </location>
</feature>
<dbReference type="AlphaFoldDB" id="A0A4Q2EI05"/>
<dbReference type="InterPro" id="IPR015168">
    <property type="entry name" value="SsuA/THI5"/>
</dbReference>
<evidence type="ECO:0000259" key="1">
    <source>
        <dbReference type="Pfam" id="PF09084"/>
    </source>
</evidence>
<dbReference type="Pfam" id="PF09084">
    <property type="entry name" value="NMT1"/>
    <property type="match status" value="1"/>
</dbReference>
<dbReference type="Gene3D" id="3.40.190.10">
    <property type="entry name" value="Periplasmic binding protein-like II"/>
    <property type="match status" value="2"/>
</dbReference>
<dbReference type="Proteomes" id="UP000290624">
    <property type="component" value="Unassembled WGS sequence"/>
</dbReference>
<dbReference type="GO" id="GO:0009228">
    <property type="term" value="P:thiamine biosynthetic process"/>
    <property type="evidence" value="ECO:0007669"/>
    <property type="project" value="InterPro"/>
</dbReference>